<dbReference type="AlphaFoldDB" id="A0A417XSV6"/>
<keyword evidence="2" id="KW-1133">Transmembrane helix</keyword>
<accession>A0A417XSV6</accession>
<gene>
    <name evidence="3" type="ORF">D0Z08_29860</name>
</gene>
<evidence type="ECO:0000313" key="3">
    <source>
        <dbReference type="EMBL" id="RHW23433.1"/>
    </source>
</evidence>
<reference evidence="3 4" key="1">
    <citation type="submission" date="2018-09" db="EMBL/GenBank/DDBJ databases">
        <title>Genome sequencing of Nocardioides immobilis CCTCC AB 2017083 for comparison to Nocardioides silvaticus.</title>
        <authorList>
            <person name="Li C."/>
            <person name="Wang G."/>
        </authorList>
    </citation>
    <scope>NUCLEOTIDE SEQUENCE [LARGE SCALE GENOMIC DNA]</scope>
    <source>
        <strain evidence="3 4">CCTCC AB 2017083</strain>
    </source>
</reference>
<protein>
    <submittedName>
        <fullName evidence="3">Uncharacterized protein</fullName>
    </submittedName>
</protein>
<name>A0A417XSV6_9ACTN</name>
<feature type="region of interest" description="Disordered" evidence="1">
    <location>
        <begin position="170"/>
        <end position="190"/>
    </location>
</feature>
<sequence length="344" mass="36272">MAIVARWRPVTIAWGRYFLYSSCHRRSDAMLCGVALHDELAALRAQVGPQVFDDPVAFRAAFDDFVPEGSASTGEISLLVGAVATGALQRLSEQIALGADPETSIASQGDLLARDRGTTESAGARWALSVLAHATGAIPAEMVPILPRPAPDAAADPGPTQGLADVTRVVSTEPPDRPSPPTAPSEPSRRGVNPLLVAAVVVLALVAGTAVALLFLRDDVPDDAADDRSDTSSEAAGPDGEVLDQIDLTEAGRMAQVQLVRSGTEVDLVLLVEADGAYTEVDRKEAACPYTDDAYNPRIENVGDQEIVWAWQIRGSDSGFSEEGRVQVAEELLIPFGIGEEPCP</sequence>
<dbReference type="EMBL" id="QXGH01000047">
    <property type="protein sequence ID" value="RHW23433.1"/>
    <property type="molecule type" value="Genomic_DNA"/>
</dbReference>
<evidence type="ECO:0000313" key="4">
    <source>
        <dbReference type="Proteomes" id="UP000283644"/>
    </source>
</evidence>
<dbReference type="Proteomes" id="UP000283644">
    <property type="component" value="Unassembled WGS sequence"/>
</dbReference>
<keyword evidence="2" id="KW-0812">Transmembrane</keyword>
<proteinExistence type="predicted"/>
<feature type="transmembrane region" description="Helical" evidence="2">
    <location>
        <begin position="195"/>
        <end position="216"/>
    </location>
</feature>
<comment type="caution">
    <text evidence="3">The sequence shown here is derived from an EMBL/GenBank/DDBJ whole genome shotgun (WGS) entry which is preliminary data.</text>
</comment>
<keyword evidence="4" id="KW-1185">Reference proteome</keyword>
<evidence type="ECO:0000256" key="2">
    <source>
        <dbReference type="SAM" id="Phobius"/>
    </source>
</evidence>
<keyword evidence="2" id="KW-0472">Membrane</keyword>
<feature type="region of interest" description="Disordered" evidence="1">
    <location>
        <begin position="221"/>
        <end position="240"/>
    </location>
</feature>
<evidence type="ECO:0000256" key="1">
    <source>
        <dbReference type="SAM" id="MobiDB-lite"/>
    </source>
</evidence>
<organism evidence="3 4">
    <name type="scientific">Nocardioides immobilis</name>
    <dbReference type="NCBI Taxonomy" id="2049295"/>
    <lineage>
        <taxon>Bacteria</taxon>
        <taxon>Bacillati</taxon>
        <taxon>Actinomycetota</taxon>
        <taxon>Actinomycetes</taxon>
        <taxon>Propionibacteriales</taxon>
        <taxon>Nocardioidaceae</taxon>
        <taxon>Nocardioides</taxon>
    </lineage>
</organism>